<evidence type="ECO:0000313" key="2">
    <source>
        <dbReference type="EMBL" id="XCH00499.1"/>
    </source>
</evidence>
<feature type="compositionally biased region" description="Basic residues" evidence="1">
    <location>
        <begin position="37"/>
        <end position="48"/>
    </location>
</feature>
<sequence length="48" mass="5379">MAARSKSISGGKLIESKPKKTRQGMGQHTKYASTSRNKARKRYRGQGR</sequence>
<feature type="region of interest" description="Disordered" evidence="1">
    <location>
        <begin position="1"/>
        <end position="48"/>
    </location>
</feature>
<reference evidence="2" key="1">
    <citation type="submission" date="2024-05" db="EMBL/GenBank/DDBJ databases">
        <authorList>
            <person name="Su C."/>
        </authorList>
    </citation>
    <scope>NUCLEOTIDE SEQUENCE</scope>
</reference>
<dbReference type="EMBL" id="PP861117">
    <property type="protein sequence ID" value="XCH00499.1"/>
    <property type="molecule type" value="Genomic_DNA"/>
</dbReference>
<feature type="compositionally biased region" description="Polar residues" evidence="1">
    <location>
        <begin position="24"/>
        <end position="36"/>
    </location>
</feature>
<evidence type="ECO:0000256" key="1">
    <source>
        <dbReference type="SAM" id="MobiDB-lite"/>
    </source>
</evidence>
<name>A0AAU8EK20_9CAUD</name>
<organism evidence="2">
    <name type="scientific">Synechococcus phage QB2</name>
    <dbReference type="NCBI Taxonomy" id="3159453"/>
    <lineage>
        <taxon>Viruses</taxon>
        <taxon>Duplodnaviria</taxon>
        <taxon>Heunggongvirae</taxon>
        <taxon>Uroviricota</taxon>
        <taxon>Caudoviricetes</taxon>
        <taxon>Pantevenvirales</taxon>
        <taxon>Kyanoviridae</taxon>
    </lineage>
</organism>
<proteinExistence type="predicted"/>
<accession>A0AAU8EK20</accession>
<protein>
    <submittedName>
        <fullName evidence="2">Uncharacterized protein</fullName>
    </submittedName>
</protein>